<sequence length="1159" mass="127626">MVCSCHERSNTPVRLPSWPKTQARPFFLHGHPSRVSNFTLLRVAWRTPRHYLPINLPRFSNLLSLTAADPNYLGPLVSAYSVFGFSVSLATYFPPRARSGIASHRKDPIVILKEALGTAKPAAMNRNAEDRLYSGTLRPVDDGVKDLENKISVKIKTAKIPEKKQAVMPPRPAYGSKGIPVTLWTNYVEMTFGKGKDLVLYKYSIAISPLESGRKQQRIIQLFLEKWKQDLATFGQIYSDFKSFLISTTKLDLDELDVIKNSSLDFIKDGHTEAPKNPNTYRATVEAQGELSVQSFLKYLSEEKAIPTFANKLDMIQALNIFLNHYNKTNKSVVAVGANRTFNLNPQRPPPGGQQQNRDRGARASADVMDLGGGLEAFRGFFSSIRPATGRLLININVTSAAFYKQGTLANLINSFGKHSLFSLDKFLKRLRVEPTHLESKASRQGAGSSKSSRKRYRTIFALAREGDGASMPPNERPKISKFGAGPAHVQFWLAREGQKGRYITVSQYFQQAYGITLDSSFPVINVGNRDKPTYMPVDICEVYPGQVAREKLTPAQMEEMVEFAAQRPWFNAEQITRSGLLLTGASNSVNNCLTENNITVGKELITVPGRVLPQPKPQYRFGSEVSMGAGGWNMRNCKFNEVVGGGTSRPWGCLTLDGRYPANSQHLVAQLEAFRLHLSKAGINLDQCKIRSCTVGRSTTQDFSVLDETLGMLKPTKTKDGIRRPFDFVLIILPDKDVSRYNMIKYLGDVCYGVPTVCVASRTFFPARGADQMFGNLGLKINLKLGGVNHKIEDSLLGIVAQGKTMIVGIDVTHPPAGATATPSIAAMVASIDSNLAQWPGEIGIQSQARKEQVDALTSMLQSRLRIWKAKNKDALPENILVYRDGVSEGQYAMVQGMEIPLLEKACELEYRGRKMPNMTVVVVGKRHHTRFYPTSTGRANMVKNNVAPGTVVDRGITEAHTWDFFLQSHEALKGTGRPAHYIVVMDQIFRPGFERGEQLPIRSGPSQGGRGGGLKLPLGANRGGGNNKSGGGGRGGGASTGGAQLNEVDTLEMLTYSLCNVFGRATRSVSYATPAYFADILCERGRCWLAAFLEVRRPMDDAETASVLSAGEIRKIANPQAKKDAEKKLADVQQQGRKAAMDACRVHPALADTVFYL</sequence>
<dbReference type="SMART" id="SM00950">
    <property type="entry name" value="Piwi"/>
    <property type="match status" value="1"/>
</dbReference>
<dbReference type="InterPro" id="IPR003100">
    <property type="entry name" value="PAZ_dom"/>
</dbReference>
<dbReference type="Pfam" id="PF16486">
    <property type="entry name" value="ArgoN"/>
    <property type="match status" value="1"/>
</dbReference>
<dbReference type="Pfam" id="PF02171">
    <property type="entry name" value="Piwi"/>
    <property type="match status" value="1"/>
</dbReference>
<dbReference type="PANTHER" id="PTHR22891">
    <property type="entry name" value="EUKARYOTIC TRANSLATION INITIATION FACTOR 2C"/>
    <property type="match status" value="1"/>
</dbReference>
<dbReference type="SMART" id="SM01163">
    <property type="entry name" value="DUF1785"/>
    <property type="match status" value="1"/>
</dbReference>
<dbReference type="EMBL" id="JABSND010000145">
    <property type="protein sequence ID" value="KAI6296036.1"/>
    <property type="molecule type" value="Genomic_DNA"/>
</dbReference>
<dbReference type="InterPro" id="IPR032474">
    <property type="entry name" value="Argonaute_N"/>
</dbReference>
<proteinExistence type="predicted"/>
<dbReference type="InterPro" id="IPR003165">
    <property type="entry name" value="Piwi"/>
</dbReference>
<dbReference type="Pfam" id="PF08699">
    <property type="entry name" value="ArgoL1"/>
    <property type="match status" value="1"/>
</dbReference>
<comment type="caution">
    <text evidence="3">The sequence shown here is derived from an EMBL/GenBank/DDBJ whole genome shotgun (WGS) entry which is preliminary data.</text>
</comment>
<feature type="region of interest" description="Disordered" evidence="1">
    <location>
        <begin position="1003"/>
        <end position="1045"/>
    </location>
</feature>
<dbReference type="SUPFAM" id="SSF101690">
    <property type="entry name" value="PAZ domain"/>
    <property type="match status" value="1"/>
</dbReference>
<dbReference type="InterPro" id="IPR014811">
    <property type="entry name" value="ArgoL1"/>
</dbReference>
<dbReference type="Proteomes" id="UP001059893">
    <property type="component" value="Unassembled WGS sequence"/>
</dbReference>
<organism evidence="3 4">
    <name type="scientific">Pyricularia grisea</name>
    <name type="common">Crabgrass-specific blast fungus</name>
    <name type="synonym">Magnaporthe grisea</name>
    <dbReference type="NCBI Taxonomy" id="148305"/>
    <lineage>
        <taxon>Eukaryota</taxon>
        <taxon>Fungi</taxon>
        <taxon>Dikarya</taxon>
        <taxon>Ascomycota</taxon>
        <taxon>Pezizomycotina</taxon>
        <taxon>Sordariomycetes</taxon>
        <taxon>Sordariomycetidae</taxon>
        <taxon>Magnaporthales</taxon>
        <taxon>Pyriculariaceae</taxon>
        <taxon>Pyricularia</taxon>
    </lineage>
</organism>
<accession>A0ABQ8NF54</accession>
<dbReference type="InterPro" id="IPR045246">
    <property type="entry name" value="Piwi_ago-like"/>
</dbReference>
<dbReference type="Pfam" id="PF02170">
    <property type="entry name" value="PAZ"/>
    <property type="match status" value="1"/>
</dbReference>
<evidence type="ECO:0000256" key="1">
    <source>
        <dbReference type="SAM" id="MobiDB-lite"/>
    </source>
</evidence>
<dbReference type="Pfam" id="PF16488">
    <property type="entry name" value="ArgoL2"/>
    <property type="match status" value="1"/>
</dbReference>
<dbReference type="Gene3D" id="2.170.260.10">
    <property type="entry name" value="paz domain"/>
    <property type="match status" value="1"/>
</dbReference>
<dbReference type="SUPFAM" id="SSF53098">
    <property type="entry name" value="Ribonuclease H-like"/>
    <property type="match status" value="1"/>
</dbReference>
<evidence type="ECO:0000313" key="4">
    <source>
        <dbReference type="Proteomes" id="UP001059893"/>
    </source>
</evidence>
<dbReference type="Gene3D" id="3.40.50.2300">
    <property type="match status" value="1"/>
</dbReference>
<dbReference type="InterPro" id="IPR012337">
    <property type="entry name" value="RNaseH-like_sf"/>
</dbReference>
<feature type="compositionally biased region" description="Gly residues" evidence="1">
    <location>
        <begin position="1023"/>
        <end position="1042"/>
    </location>
</feature>
<protein>
    <recommendedName>
        <fullName evidence="2">Piwi domain-containing protein</fullName>
    </recommendedName>
</protein>
<dbReference type="PROSITE" id="PS50822">
    <property type="entry name" value="PIWI"/>
    <property type="match status" value="1"/>
</dbReference>
<dbReference type="Gene3D" id="3.30.420.10">
    <property type="entry name" value="Ribonuclease H-like superfamily/Ribonuclease H"/>
    <property type="match status" value="1"/>
</dbReference>
<dbReference type="InterPro" id="IPR032472">
    <property type="entry name" value="ArgoL2"/>
</dbReference>
<evidence type="ECO:0000313" key="3">
    <source>
        <dbReference type="EMBL" id="KAI6296036.1"/>
    </source>
</evidence>
<reference evidence="3" key="1">
    <citation type="submission" date="2021-01" db="EMBL/GenBank/DDBJ databases">
        <title>Deciphering the adaptive evolutionary patterns associated with biogeogrpahic diversity in the finger millet blast pathogen Magnaporthe oryzae in Eastern Africa.</title>
        <authorList>
            <person name="Onyema G."/>
            <person name="Shittu T.A."/>
            <person name="Dodsworth S."/>
            <person name="Devilliers S."/>
            <person name="Muthumeenakshi S."/>
            <person name="Sreenivasaprasad S."/>
        </authorList>
    </citation>
    <scope>NUCLEOTIDE SEQUENCE</scope>
    <source>
        <strain evidence="3">D15/s37</strain>
    </source>
</reference>
<feature type="region of interest" description="Disordered" evidence="1">
    <location>
        <begin position="342"/>
        <end position="363"/>
    </location>
</feature>
<dbReference type="CDD" id="cd02846">
    <property type="entry name" value="PAZ_argonaute_like"/>
    <property type="match status" value="1"/>
</dbReference>
<keyword evidence="4" id="KW-1185">Reference proteome</keyword>
<dbReference type="InterPro" id="IPR036085">
    <property type="entry name" value="PAZ_dom_sf"/>
</dbReference>
<name>A0ABQ8NF54_PYRGI</name>
<gene>
    <name evidence="3" type="ORF">MCOR33_007234</name>
</gene>
<evidence type="ECO:0000259" key="2">
    <source>
        <dbReference type="PROSITE" id="PS50822"/>
    </source>
</evidence>
<dbReference type="CDD" id="cd04657">
    <property type="entry name" value="Piwi_ago-like"/>
    <property type="match status" value="1"/>
</dbReference>
<feature type="domain" description="Piwi" evidence="2">
    <location>
        <begin position="729"/>
        <end position="1083"/>
    </location>
</feature>
<dbReference type="InterPro" id="IPR036397">
    <property type="entry name" value="RNaseH_sf"/>
</dbReference>